<dbReference type="Pfam" id="PF01177">
    <property type="entry name" value="Asp_Glu_race"/>
    <property type="match status" value="1"/>
</dbReference>
<accession>A0ABW7LJR4</accession>
<protein>
    <submittedName>
        <fullName evidence="3">Aspartate/glutamate racemase family protein</fullName>
    </submittedName>
</protein>
<feature type="chain" id="PRO_5045930894" evidence="2">
    <location>
        <begin position="27"/>
        <end position="250"/>
    </location>
</feature>
<feature type="signal peptide" evidence="2">
    <location>
        <begin position="1"/>
        <end position="26"/>
    </location>
</feature>
<evidence type="ECO:0000313" key="3">
    <source>
        <dbReference type="EMBL" id="MFH5774573.1"/>
    </source>
</evidence>
<proteinExistence type="inferred from homology"/>
<dbReference type="EMBL" id="JBIMPR010000007">
    <property type="protein sequence ID" value="MFH5774573.1"/>
    <property type="molecule type" value="Genomic_DNA"/>
</dbReference>
<dbReference type="RefSeq" id="WP_395133651.1">
    <property type="nucleotide sequence ID" value="NZ_JBIMPR010000007.1"/>
</dbReference>
<name>A0ABW7LJR4_9RHOB</name>
<dbReference type="Gene3D" id="3.40.50.12500">
    <property type="match status" value="1"/>
</dbReference>
<dbReference type="PANTHER" id="PTHR28047">
    <property type="entry name" value="PROTEIN DCG1"/>
    <property type="match status" value="1"/>
</dbReference>
<comment type="caution">
    <text evidence="3">The sequence shown here is derived from an EMBL/GenBank/DDBJ whole genome shotgun (WGS) entry which is preliminary data.</text>
</comment>
<dbReference type="Proteomes" id="UP001609376">
    <property type="component" value="Unassembled WGS sequence"/>
</dbReference>
<sequence>MTLPRRFPLLLGAAMLAAISAGPVLAEPPVIVLINPNSNAEATKSMADLARGVAGDRAVIVERTNEGVPALLTTPEDMENAAKGVAAIGQQAAKEPGVAAVIVAAFSDPGLDALRESVTGIGLYGIGEAAFHEAARDGRPFSIVTVTPDPGLIESFRLRAEALGYGSQYRGVTVTPGDPKELVKDPAALGAALTDAVRQAVAEKQVAAIIMGGGPLSAPALRIQDKVGVPLVVAVSAATAAALSDLAAGK</sequence>
<keyword evidence="2" id="KW-0732">Signal</keyword>
<gene>
    <name evidence="3" type="ORF">ACHFJ0_10000</name>
</gene>
<dbReference type="InterPro" id="IPR053714">
    <property type="entry name" value="Iso_Racemase_Enz_sf"/>
</dbReference>
<evidence type="ECO:0000256" key="2">
    <source>
        <dbReference type="SAM" id="SignalP"/>
    </source>
</evidence>
<keyword evidence="4" id="KW-1185">Reference proteome</keyword>
<dbReference type="InterPro" id="IPR052186">
    <property type="entry name" value="Hydantoin_racemase-like"/>
</dbReference>
<comment type="similarity">
    <text evidence="1">Belongs to the HyuE racemase family.</text>
</comment>
<organism evidence="3 4">
    <name type="scientific">Paracoccus broussonetiae subsp. drimophilus</name>
    <dbReference type="NCBI Taxonomy" id="3373869"/>
    <lineage>
        <taxon>Bacteria</taxon>
        <taxon>Pseudomonadati</taxon>
        <taxon>Pseudomonadota</taxon>
        <taxon>Alphaproteobacteria</taxon>
        <taxon>Rhodobacterales</taxon>
        <taxon>Paracoccaceae</taxon>
        <taxon>Paracoccus</taxon>
        <taxon>Paracoccus broussonetiae</taxon>
    </lineage>
</organism>
<evidence type="ECO:0000313" key="4">
    <source>
        <dbReference type="Proteomes" id="UP001609376"/>
    </source>
</evidence>
<dbReference type="InterPro" id="IPR015942">
    <property type="entry name" value="Asp/Glu/hydantoin_racemase"/>
</dbReference>
<evidence type="ECO:0000256" key="1">
    <source>
        <dbReference type="ARBA" id="ARBA00038414"/>
    </source>
</evidence>
<reference evidence="3 4" key="1">
    <citation type="submission" date="2024-10" db="EMBL/GenBank/DDBJ databases">
        <title>Paracoccus drimophilus sp. nov., a novel bacterium from corn roots in Hunan.</title>
        <authorList>
            <person name="Li X."/>
        </authorList>
    </citation>
    <scope>NUCLEOTIDE SEQUENCE [LARGE SCALE GENOMIC DNA]</scope>
    <source>
        <strain evidence="3 4">NGMCC 1.201697</strain>
    </source>
</reference>
<dbReference type="PANTHER" id="PTHR28047:SF5">
    <property type="entry name" value="PROTEIN DCG1"/>
    <property type="match status" value="1"/>
</dbReference>